<proteinExistence type="evidence at transcript level"/>
<protein>
    <submittedName>
        <fullName evidence="1">Uncharacterized protein</fullName>
    </submittedName>
</protein>
<reference evidence="1" key="1">
    <citation type="journal article" date="2009" name="PLoS Genet.">
        <title>Sequencing, mapping, and analysis of 27,455 maize full-length cDNAs.</title>
        <authorList>
            <person name="Soderlund C."/>
            <person name="Descour A."/>
            <person name="Kudrna D."/>
            <person name="Bomhoff M."/>
            <person name="Boyd L."/>
            <person name="Currie J."/>
            <person name="Angelova A."/>
            <person name="Collura K."/>
            <person name="Wissotski M."/>
            <person name="Ashley E."/>
            <person name="Morrow D."/>
            <person name="Fernandes J."/>
            <person name="Walbot V."/>
            <person name="Yu Y."/>
        </authorList>
    </citation>
    <scope>NUCLEOTIDE SEQUENCE</scope>
    <source>
        <strain evidence="1">B73</strain>
    </source>
</reference>
<sequence length="76" mass="8224">MAATAQILLWAWKNMRSGMFTACANSLGIAQRAYGPAARDTWSGWWRNECRSRGAKAYAGASASAVAPQMIHDCCV</sequence>
<evidence type="ECO:0000313" key="1">
    <source>
        <dbReference type="EMBL" id="ACR36428.1"/>
    </source>
</evidence>
<organism evidence="1">
    <name type="scientific">Zea mays</name>
    <name type="common">Maize</name>
    <dbReference type="NCBI Taxonomy" id="4577"/>
    <lineage>
        <taxon>Eukaryota</taxon>
        <taxon>Viridiplantae</taxon>
        <taxon>Streptophyta</taxon>
        <taxon>Embryophyta</taxon>
        <taxon>Tracheophyta</taxon>
        <taxon>Spermatophyta</taxon>
        <taxon>Magnoliopsida</taxon>
        <taxon>Liliopsida</taxon>
        <taxon>Poales</taxon>
        <taxon>Poaceae</taxon>
        <taxon>PACMAD clade</taxon>
        <taxon>Panicoideae</taxon>
        <taxon>Andropogonodae</taxon>
        <taxon>Andropogoneae</taxon>
        <taxon>Tripsacinae</taxon>
        <taxon>Zea</taxon>
    </lineage>
</organism>
<accession>C4J5H8</accession>
<name>C4J5H8_MAIZE</name>
<dbReference type="EMBL" id="BT086075">
    <property type="protein sequence ID" value="ACR36428.1"/>
    <property type="molecule type" value="mRNA"/>
</dbReference>
<reference evidence="1" key="2">
    <citation type="submission" date="2012-06" db="EMBL/GenBank/DDBJ databases">
        <authorList>
            <person name="Yu Y."/>
            <person name="Currie J."/>
            <person name="Lomeli R."/>
            <person name="Angelova A."/>
            <person name="Collura K."/>
            <person name="Wissotski M."/>
            <person name="Campos D."/>
            <person name="Kudrna D."/>
            <person name="Golser W."/>
            <person name="Ashely E."/>
            <person name="Descour A."/>
            <person name="Fernandes J."/>
            <person name="Soderlund C."/>
            <person name="Walbot V."/>
        </authorList>
    </citation>
    <scope>NUCLEOTIDE SEQUENCE</scope>
    <source>
        <strain evidence="1">B73</strain>
    </source>
</reference>
<dbReference type="AlphaFoldDB" id="C4J5H8"/>